<feature type="compositionally biased region" description="Low complexity" evidence="1">
    <location>
        <begin position="592"/>
        <end position="606"/>
    </location>
</feature>
<dbReference type="InterPro" id="IPR011990">
    <property type="entry name" value="TPR-like_helical_dom_sf"/>
</dbReference>
<protein>
    <submittedName>
        <fullName evidence="3">Auxilin-like clathrin-binding protein required for normal clathrin function</fullName>
    </submittedName>
    <submittedName>
        <fullName evidence="4">UBA domain-containing protein 7</fullName>
    </submittedName>
</protein>
<feature type="region of interest" description="Disordered" evidence="1">
    <location>
        <begin position="170"/>
        <end position="315"/>
    </location>
</feature>
<dbReference type="FunFam" id="1.10.287.110:FF:000002">
    <property type="entry name" value="putative tyrosine-protein phosphatase auxilin isoform X2"/>
    <property type="match status" value="1"/>
</dbReference>
<sequence>MDDLMSVDWNAPAAKANAQQPKPQQSTPTPSFPSLNPSPLPSLSRGSSPLSSQLSGAAPNVAFRGIKPSSKPSTPANDSFSSLLGSKSTKPTDNLSLQERQRQLQEEKEKQRKQLESQFGAPDNAFWDSLGSGRSTPNATAGAPPPAQPPAMSTLSSTINKPFAAINAPVNRASPAPSQDEADILAAFNSEAPVDASSHYPVPQAPTSRGTTPSQVTALGSNGASSQSQGSAAFGDDDDPFGLNQLPSRPSAQSTGPSASIDQDDDILGDLGKPVSELPPRQPEPQPSEEEHENGRVDVATSRGDPRDAAVAELVDMGFPADKSAEALAHTDSGTDIQAAVGWLLNQAHDEAKHKSRQRQEIRGRASPLGPEDERHRSSSGRNNRNELAGESVPAWMREQGSRSSSQRRTEGRTPTEERDVAQMAQEFGTNLFKSANSFWKQSQKKVQKAVADFQQEGDPSQPKWMREAQSHATGDGPTRRNRPPAEQSATDEAILLESGMGPPHKPSRATTGPRADLQASDPRSRGQSPVSAHGSYRSTPPPSDLRQQGRVGKLTREDVEEQSAQAYVSPARRKKTTPKPSEPVPEPDLFSSSSQSAPSSGRSPAPLHPNNPFAPKGSPAPPRTPSAPKPASSPLPPRPQVPPRQIPPASSTALSNSASHRQKGTEAFKRGDYAAAHTAYTSALQPLPSGHPIAIIVLCNRALTNIKVGDPKAAVADADTALSTIGPSRGEGEKIVMGGAEGEKDMKEFFGKALMRKAEALEHMEKWGEAAKVWKEAVEAGVGGPVSIQGRNRCEKAAGGGSQQTSRPAAARPAPAAKKVAAARPAPRPNVSAAGSAEAVKKLREANAAAEKADDEKFALTDQVDAKLVAWKGSKADNLRALLGSLDTMLWPEAGWKKVGMQDLVMPNKVKIVYMKAIAKVHPDKIAQDATTEQRMISAAVFATLNEAWDKFKKDNNL</sequence>
<feature type="compositionally biased region" description="Basic and acidic residues" evidence="1">
    <location>
        <begin position="408"/>
        <end position="421"/>
    </location>
</feature>
<dbReference type="Gene3D" id="1.10.8.10">
    <property type="entry name" value="DNA helicase RuvA subunit, C-terminal domain"/>
    <property type="match status" value="1"/>
</dbReference>
<feature type="region of interest" description="Disordered" evidence="1">
    <location>
        <begin position="348"/>
        <end position="665"/>
    </location>
</feature>
<dbReference type="GO" id="GO:0072583">
    <property type="term" value="P:clathrin-dependent endocytosis"/>
    <property type="evidence" value="ECO:0007669"/>
    <property type="project" value="TreeGrafter"/>
</dbReference>
<feature type="compositionally biased region" description="Low complexity" evidence="1">
    <location>
        <begin position="269"/>
        <end position="279"/>
    </location>
</feature>
<evidence type="ECO:0000313" key="6">
    <source>
        <dbReference type="Proteomes" id="UP001430584"/>
    </source>
</evidence>
<organism evidence="4 5">
    <name type="scientific">Diplodia seriata</name>
    <dbReference type="NCBI Taxonomy" id="420778"/>
    <lineage>
        <taxon>Eukaryota</taxon>
        <taxon>Fungi</taxon>
        <taxon>Dikarya</taxon>
        <taxon>Ascomycota</taxon>
        <taxon>Pezizomycotina</taxon>
        <taxon>Dothideomycetes</taxon>
        <taxon>Dothideomycetes incertae sedis</taxon>
        <taxon>Botryosphaeriales</taxon>
        <taxon>Botryosphaeriaceae</taxon>
        <taxon>Diplodia</taxon>
    </lineage>
</organism>
<dbReference type="Proteomes" id="UP000190776">
    <property type="component" value="Unassembled WGS sequence"/>
</dbReference>
<dbReference type="AlphaFoldDB" id="A0A1S8BE29"/>
<feature type="region of interest" description="Disordered" evidence="1">
    <location>
        <begin position="1"/>
        <end position="158"/>
    </location>
</feature>
<dbReference type="GeneID" id="92010748"/>
<feature type="compositionally biased region" description="Polar residues" evidence="1">
    <location>
        <begin position="70"/>
        <end position="96"/>
    </location>
</feature>
<evidence type="ECO:0000313" key="4">
    <source>
        <dbReference type="EMBL" id="OMP85696.1"/>
    </source>
</evidence>
<dbReference type="Gene3D" id="1.10.287.110">
    <property type="entry name" value="DnaJ domain"/>
    <property type="match status" value="1"/>
</dbReference>
<dbReference type="InterPro" id="IPR015940">
    <property type="entry name" value="UBA"/>
</dbReference>
<dbReference type="InterPro" id="IPR009060">
    <property type="entry name" value="UBA-like_sf"/>
</dbReference>
<evidence type="ECO:0000313" key="5">
    <source>
        <dbReference type="Proteomes" id="UP000190776"/>
    </source>
</evidence>
<dbReference type="Gene3D" id="1.25.40.10">
    <property type="entry name" value="Tetratricopeptide repeat domain"/>
    <property type="match status" value="1"/>
</dbReference>
<reference evidence="4 5" key="1">
    <citation type="submission" date="2017-01" db="EMBL/GenBank/DDBJ databases">
        <title>Draft genome sequence of Diplodia seriata F98.1, a fungal species involved in grapevine trunk diseases.</title>
        <authorList>
            <person name="Robert-Siegwald G."/>
            <person name="Vallet J."/>
            <person name="Abou-Mansour E."/>
            <person name="Xu J."/>
            <person name="Rey P."/>
            <person name="Bertsch C."/>
            <person name="Rego C."/>
            <person name="Larignon P."/>
            <person name="Fontaine F."/>
            <person name="Lebrun M.-H."/>
        </authorList>
    </citation>
    <scope>NUCLEOTIDE SEQUENCE [LARGE SCALE GENOMIC DNA]</scope>
    <source>
        <strain evidence="4 5">F98.1</strain>
    </source>
</reference>
<dbReference type="OrthoDB" id="1717591at2759"/>
<dbReference type="Pfam" id="PF22562">
    <property type="entry name" value="UBA_7"/>
    <property type="match status" value="1"/>
</dbReference>
<feature type="compositionally biased region" description="Low complexity" evidence="1">
    <location>
        <begin position="220"/>
        <end position="233"/>
    </location>
</feature>
<dbReference type="RefSeq" id="XP_066632187.1">
    <property type="nucleotide sequence ID" value="XM_066778092.1"/>
</dbReference>
<dbReference type="STRING" id="420778.A0A1S8BE29"/>
<dbReference type="GO" id="GO:0072318">
    <property type="term" value="P:clathrin coat disassembly"/>
    <property type="evidence" value="ECO:0007669"/>
    <property type="project" value="TreeGrafter"/>
</dbReference>
<dbReference type="PANTHER" id="PTHR23172:SF19">
    <property type="entry name" value="J DOMAIN-CONTAINING PROTEIN"/>
    <property type="match status" value="1"/>
</dbReference>
<feature type="domain" description="UBA" evidence="2">
    <location>
        <begin position="303"/>
        <end position="347"/>
    </location>
</feature>
<dbReference type="SUPFAM" id="SSF48452">
    <property type="entry name" value="TPR-like"/>
    <property type="match status" value="1"/>
</dbReference>
<dbReference type="GO" id="GO:0030276">
    <property type="term" value="F:clathrin binding"/>
    <property type="evidence" value="ECO:0007669"/>
    <property type="project" value="TreeGrafter"/>
</dbReference>
<evidence type="ECO:0000259" key="2">
    <source>
        <dbReference type="PROSITE" id="PS50030"/>
    </source>
</evidence>
<feature type="compositionally biased region" description="Low complexity" evidence="1">
    <location>
        <begin position="10"/>
        <end position="55"/>
    </location>
</feature>
<feature type="region of interest" description="Disordered" evidence="1">
    <location>
        <begin position="790"/>
        <end position="838"/>
    </location>
</feature>
<gene>
    <name evidence="3" type="primary">SWA2</name>
    <name evidence="4" type="ORF">BK809_0004367</name>
    <name evidence="3" type="ORF">SLS55_006663</name>
</gene>
<dbReference type="GO" id="GO:0031982">
    <property type="term" value="C:vesicle"/>
    <property type="evidence" value="ECO:0007669"/>
    <property type="project" value="TreeGrafter"/>
</dbReference>
<dbReference type="EMBL" id="MSZU01000084">
    <property type="protein sequence ID" value="OMP85696.1"/>
    <property type="molecule type" value="Genomic_DNA"/>
</dbReference>
<accession>A0A1S8BE29</accession>
<dbReference type="InterPro" id="IPR036869">
    <property type="entry name" value="J_dom_sf"/>
</dbReference>
<evidence type="ECO:0000256" key="1">
    <source>
        <dbReference type="SAM" id="MobiDB-lite"/>
    </source>
</evidence>
<dbReference type="PROSITE" id="PS50030">
    <property type="entry name" value="UBA"/>
    <property type="match status" value="1"/>
</dbReference>
<feature type="compositionally biased region" description="Basic and acidic residues" evidence="1">
    <location>
        <begin position="99"/>
        <end position="115"/>
    </location>
</feature>
<dbReference type="FunFam" id="1.25.40.10:FF:000354">
    <property type="entry name" value="UBA domain-containing protein 7"/>
    <property type="match status" value="1"/>
</dbReference>
<dbReference type="PANTHER" id="PTHR23172">
    <property type="entry name" value="AUXILIN/CYCLIN G-ASSOCIATED KINASE-RELATED"/>
    <property type="match status" value="1"/>
</dbReference>
<feature type="compositionally biased region" description="Low complexity" evidence="1">
    <location>
        <begin position="398"/>
        <end position="407"/>
    </location>
</feature>
<evidence type="ECO:0000313" key="3">
    <source>
        <dbReference type="EMBL" id="KAL0259158.1"/>
    </source>
</evidence>
<comment type="caution">
    <text evidence="4">The sequence shown here is derived from an EMBL/GenBank/DDBJ whole genome shotgun (WGS) entry which is preliminary data.</text>
</comment>
<feature type="compositionally biased region" description="Polar residues" evidence="1">
    <location>
        <begin position="428"/>
        <end position="440"/>
    </location>
</feature>
<feature type="compositionally biased region" description="Polar residues" evidence="1">
    <location>
        <begin position="245"/>
        <end position="260"/>
    </location>
</feature>
<feature type="compositionally biased region" description="Low complexity" evidence="1">
    <location>
        <begin position="807"/>
        <end position="835"/>
    </location>
</feature>
<proteinExistence type="predicted"/>
<name>A0A1S8BE29_9PEZI</name>
<dbReference type="EMBL" id="JAJVCZ030000006">
    <property type="protein sequence ID" value="KAL0259158.1"/>
    <property type="molecule type" value="Genomic_DNA"/>
</dbReference>
<dbReference type="SUPFAM" id="SSF46934">
    <property type="entry name" value="UBA-like"/>
    <property type="match status" value="1"/>
</dbReference>
<feature type="compositionally biased region" description="Basic and acidic residues" evidence="1">
    <location>
        <begin position="348"/>
        <end position="364"/>
    </location>
</feature>
<reference evidence="3 6" key="2">
    <citation type="submission" date="2024-02" db="EMBL/GenBank/DDBJ databases">
        <title>De novo assembly and annotation of 12 fungi associated with fruit tree decline syndrome in Ontario, Canada.</title>
        <authorList>
            <person name="Sulman M."/>
            <person name="Ellouze W."/>
            <person name="Ilyukhin E."/>
        </authorList>
    </citation>
    <scope>NUCLEOTIDE SEQUENCE [LARGE SCALE GENOMIC DNA]</scope>
    <source>
        <strain evidence="3 6">FDS-637</strain>
    </source>
</reference>
<dbReference type="SUPFAM" id="SSF46565">
    <property type="entry name" value="Chaperone J-domain"/>
    <property type="match status" value="1"/>
</dbReference>
<feature type="compositionally biased region" description="Polar residues" evidence="1">
    <location>
        <begin position="205"/>
        <end position="219"/>
    </location>
</feature>
<dbReference type="GO" id="GO:0005737">
    <property type="term" value="C:cytoplasm"/>
    <property type="evidence" value="ECO:0007669"/>
    <property type="project" value="TreeGrafter"/>
</dbReference>
<feature type="compositionally biased region" description="Pro residues" evidence="1">
    <location>
        <begin position="619"/>
        <end position="647"/>
    </location>
</feature>
<dbReference type="Proteomes" id="UP001430584">
    <property type="component" value="Unassembled WGS sequence"/>
</dbReference>
<keyword evidence="6" id="KW-1185">Reference proteome</keyword>